<dbReference type="PROSITE" id="PS50887">
    <property type="entry name" value="GGDEF"/>
    <property type="match status" value="1"/>
</dbReference>
<dbReference type="InterPro" id="IPR013655">
    <property type="entry name" value="PAS_fold_3"/>
</dbReference>
<gene>
    <name evidence="3" type="ORF">SAMN02745136_05366</name>
</gene>
<dbReference type="InterPro" id="IPR035919">
    <property type="entry name" value="EAL_sf"/>
</dbReference>
<dbReference type="Gene3D" id="3.30.450.20">
    <property type="entry name" value="PAS domain"/>
    <property type="match status" value="1"/>
</dbReference>
<evidence type="ECO:0000259" key="2">
    <source>
        <dbReference type="PROSITE" id="PS50887"/>
    </source>
</evidence>
<dbReference type="Gene3D" id="3.30.70.270">
    <property type="match status" value="1"/>
</dbReference>
<dbReference type="Gene3D" id="3.20.20.450">
    <property type="entry name" value="EAL domain"/>
    <property type="match status" value="1"/>
</dbReference>
<dbReference type="OrthoDB" id="9805474at2"/>
<dbReference type="EMBL" id="FRAC01000041">
    <property type="protein sequence ID" value="SHL63627.1"/>
    <property type="molecule type" value="Genomic_DNA"/>
</dbReference>
<dbReference type="CDD" id="cd00130">
    <property type="entry name" value="PAS"/>
    <property type="match status" value="1"/>
</dbReference>
<dbReference type="InterPro" id="IPR035965">
    <property type="entry name" value="PAS-like_dom_sf"/>
</dbReference>
<dbReference type="RefSeq" id="WP_073280264.1">
    <property type="nucleotide sequence ID" value="NZ_FRAC01000041.1"/>
</dbReference>
<dbReference type="Pfam" id="PF08447">
    <property type="entry name" value="PAS_3"/>
    <property type="match status" value="1"/>
</dbReference>
<dbReference type="InterPro" id="IPR050706">
    <property type="entry name" value="Cyclic-di-GMP_PDE-like"/>
</dbReference>
<dbReference type="PANTHER" id="PTHR33121:SF70">
    <property type="entry name" value="SIGNALING PROTEIN YKOW"/>
    <property type="match status" value="1"/>
</dbReference>
<sequence length="570" mass="65781">MSKRGSSIKSIHMISESTIFDDMCERYNVIAEQTNLIIFDMNFEDDKLYVSDNFMELTGISVCNKKNILKTLLEIKYIHPNDISHFKDFVRAYNPKQASASITFRRKNEKGEFAWIRCKKKCYFDAEGRLTRVLGTAQDVSKEMVANTLKGIEFYRGIVLPSFNRFETRTNRIRANFPDKKFAVIVLDIKRFSVINDLYGNKEGDGVLKYIGSILSSNKSSCYAYCRFYADNFAVFTEYRNDSELYDFASVLKQRMKKYPLKMEISFSIGVCRVDNADISMSALCERANLTKKSIKHDAMKTLAFYEDSLRRRTLEDSDIENEMTSALTNHQFEMYLQPKMSIPTTEVVGAEALVRWNHPEKGIISPERFINLFEKNGFIVKLDYYIWERAFLTIAGWIKENYPVIPISVNVSRIHFGNSDFVEKLIQLSERYHVPPTYIELEITESAFFDYKEDLQIKLYTLKDKGFKLSLDDFGTGYSTLNCLKDIPLDILKMDRAFLAGTGENRKEETVLEYTIALAKSLGIEVVAEGVENFNQAEFLYRSGCEIAQGHFYSPPLPVVMFEKYAGLT</sequence>
<organism evidence="3 4">
    <name type="scientific">Anaerocolumna jejuensis DSM 15929</name>
    <dbReference type="NCBI Taxonomy" id="1121322"/>
    <lineage>
        <taxon>Bacteria</taxon>
        <taxon>Bacillati</taxon>
        <taxon>Bacillota</taxon>
        <taxon>Clostridia</taxon>
        <taxon>Lachnospirales</taxon>
        <taxon>Lachnospiraceae</taxon>
        <taxon>Anaerocolumna</taxon>
    </lineage>
</organism>
<dbReference type="SUPFAM" id="SSF55073">
    <property type="entry name" value="Nucleotide cyclase"/>
    <property type="match status" value="1"/>
</dbReference>
<dbReference type="InterPro" id="IPR000160">
    <property type="entry name" value="GGDEF_dom"/>
</dbReference>
<dbReference type="GO" id="GO:0071111">
    <property type="term" value="F:cyclic-guanylate-specific phosphodiesterase activity"/>
    <property type="evidence" value="ECO:0007669"/>
    <property type="project" value="InterPro"/>
</dbReference>
<dbReference type="SUPFAM" id="SSF55785">
    <property type="entry name" value="PYP-like sensor domain (PAS domain)"/>
    <property type="match status" value="1"/>
</dbReference>
<keyword evidence="4" id="KW-1185">Reference proteome</keyword>
<dbReference type="InterPro" id="IPR043128">
    <property type="entry name" value="Rev_trsase/Diguanyl_cyclase"/>
</dbReference>
<dbReference type="Proteomes" id="UP000184386">
    <property type="component" value="Unassembled WGS sequence"/>
</dbReference>
<dbReference type="CDD" id="cd01948">
    <property type="entry name" value="EAL"/>
    <property type="match status" value="1"/>
</dbReference>
<dbReference type="InterPro" id="IPR001633">
    <property type="entry name" value="EAL_dom"/>
</dbReference>
<name>A0A1M7C8X2_9FIRM</name>
<feature type="domain" description="GGDEF" evidence="2">
    <location>
        <begin position="180"/>
        <end position="308"/>
    </location>
</feature>
<evidence type="ECO:0000313" key="4">
    <source>
        <dbReference type="Proteomes" id="UP000184386"/>
    </source>
</evidence>
<proteinExistence type="predicted"/>
<dbReference type="PROSITE" id="PS50883">
    <property type="entry name" value="EAL"/>
    <property type="match status" value="1"/>
</dbReference>
<dbReference type="InterPro" id="IPR000014">
    <property type="entry name" value="PAS"/>
</dbReference>
<feature type="domain" description="EAL" evidence="1">
    <location>
        <begin position="317"/>
        <end position="570"/>
    </location>
</feature>
<dbReference type="SUPFAM" id="SSF141868">
    <property type="entry name" value="EAL domain-like"/>
    <property type="match status" value="1"/>
</dbReference>
<evidence type="ECO:0000259" key="1">
    <source>
        <dbReference type="PROSITE" id="PS50883"/>
    </source>
</evidence>
<dbReference type="InterPro" id="IPR029787">
    <property type="entry name" value="Nucleotide_cyclase"/>
</dbReference>
<dbReference type="Pfam" id="PF00990">
    <property type="entry name" value="GGDEF"/>
    <property type="match status" value="1"/>
</dbReference>
<dbReference type="Pfam" id="PF00563">
    <property type="entry name" value="EAL"/>
    <property type="match status" value="1"/>
</dbReference>
<dbReference type="AlphaFoldDB" id="A0A1M7C8X2"/>
<dbReference type="NCBIfam" id="TIGR00229">
    <property type="entry name" value="sensory_box"/>
    <property type="match status" value="1"/>
</dbReference>
<evidence type="ECO:0000313" key="3">
    <source>
        <dbReference type="EMBL" id="SHL63627.1"/>
    </source>
</evidence>
<reference evidence="3 4" key="1">
    <citation type="submission" date="2016-11" db="EMBL/GenBank/DDBJ databases">
        <authorList>
            <person name="Jaros S."/>
            <person name="Januszkiewicz K."/>
            <person name="Wedrychowicz H."/>
        </authorList>
    </citation>
    <scope>NUCLEOTIDE SEQUENCE [LARGE SCALE GENOMIC DNA]</scope>
    <source>
        <strain evidence="3 4">DSM 15929</strain>
    </source>
</reference>
<dbReference type="SMART" id="SM00267">
    <property type="entry name" value="GGDEF"/>
    <property type="match status" value="1"/>
</dbReference>
<dbReference type="PANTHER" id="PTHR33121">
    <property type="entry name" value="CYCLIC DI-GMP PHOSPHODIESTERASE PDEF"/>
    <property type="match status" value="1"/>
</dbReference>
<protein>
    <submittedName>
        <fullName evidence="3">PAS domain S-box-containing protein/diguanylate cyclase (GGDEF) domain-containing protein</fullName>
    </submittedName>
</protein>
<dbReference type="SMART" id="SM00052">
    <property type="entry name" value="EAL"/>
    <property type="match status" value="1"/>
</dbReference>
<dbReference type="STRING" id="1121322.SAMN02745136_05366"/>
<accession>A0A1M7C8X2</accession>
<dbReference type="NCBIfam" id="TIGR00254">
    <property type="entry name" value="GGDEF"/>
    <property type="match status" value="1"/>
</dbReference>